<keyword evidence="7" id="KW-0175">Coiled coil</keyword>
<evidence type="ECO:0000313" key="9">
    <source>
        <dbReference type="EMBL" id="SDE73763.1"/>
    </source>
</evidence>
<dbReference type="PANTHER" id="PTHR39087:SF2">
    <property type="entry name" value="UPF0104 MEMBRANE PROTEIN MJ1595"/>
    <property type="match status" value="1"/>
</dbReference>
<evidence type="ECO:0000256" key="3">
    <source>
        <dbReference type="ARBA" id="ARBA00022475"/>
    </source>
</evidence>
<keyword evidence="10" id="KW-1185">Reference proteome</keyword>
<feature type="transmembrane region" description="Helical" evidence="8">
    <location>
        <begin position="89"/>
        <end position="109"/>
    </location>
</feature>
<proteinExistence type="inferred from homology"/>
<feature type="transmembrane region" description="Helical" evidence="8">
    <location>
        <begin position="229"/>
        <end position="252"/>
    </location>
</feature>
<dbReference type="RefSeq" id="WP_092686529.1">
    <property type="nucleotide sequence ID" value="NZ_FNBK01000001.1"/>
</dbReference>
<feature type="transmembrane region" description="Helical" evidence="8">
    <location>
        <begin position="12"/>
        <end position="29"/>
    </location>
</feature>
<feature type="transmembrane region" description="Helical" evidence="8">
    <location>
        <begin position="155"/>
        <end position="178"/>
    </location>
</feature>
<comment type="similarity">
    <text evidence="2">Belongs to the UPF0104 family.</text>
</comment>
<dbReference type="GO" id="GO:0005886">
    <property type="term" value="C:plasma membrane"/>
    <property type="evidence" value="ECO:0007669"/>
    <property type="project" value="UniProtKB-SubCell"/>
</dbReference>
<organism evidence="9 10">
    <name type="scientific">Halorientalis regularis</name>
    <dbReference type="NCBI Taxonomy" id="660518"/>
    <lineage>
        <taxon>Archaea</taxon>
        <taxon>Methanobacteriati</taxon>
        <taxon>Methanobacteriota</taxon>
        <taxon>Stenosarchaea group</taxon>
        <taxon>Halobacteria</taxon>
        <taxon>Halobacteriales</taxon>
        <taxon>Haloarculaceae</taxon>
        <taxon>Halorientalis</taxon>
    </lineage>
</organism>
<feature type="coiled-coil region" evidence="7">
    <location>
        <begin position="192"/>
        <end position="226"/>
    </location>
</feature>
<dbReference type="Proteomes" id="UP000199076">
    <property type="component" value="Unassembled WGS sequence"/>
</dbReference>
<evidence type="ECO:0000256" key="4">
    <source>
        <dbReference type="ARBA" id="ARBA00022692"/>
    </source>
</evidence>
<evidence type="ECO:0000256" key="8">
    <source>
        <dbReference type="SAM" id="Phobius"/>
    </source>
</evidence>
<dbReference type="Pfam" id="PF03706">
    <property type="entry name" value="LPG_synthase_TM"/>
    <property type="match status" value="1"/>
</dbReference>
<dbReference type="InterPro" id="IPR022791">
    <property type="entry name" value="L-PG_synthase/AglD"/>
</dbReference>
<evidence type="ECO:0000256" key="2">
    <source>
        <dbReference type="ARBA" id="ARBA00011061"/>
    </source>
</evidence>
<dbReference type="EMBL" id="FNBK01000001">
    <property type="protein sequence ID" value="SDE73763.1"/>
    <property type="molecule type" value="Genomic_DNA"/>
</dbReference>
<reference evidence="10" key="1">
    <citation type="submission" date="2016-10" db="EMBL/GenBank/DDBJ databases">
        <authorList>
            <person name="Varghese N."/>
            <person name="Submissions S."/>
        </authorList>
    </citation>
    <scope>NUCLEOTIDE SEQUENCE [LARGE SCALE GENOMIC DNA]</scope>
    <source>
        <strain evidence="10">IBRC-M 10760</strain>
    </source>
</reference>
<evidence type="ECO:0000256" key="5">
    <source>
        <dbReference type="ARBA" id="ARBA00022989"/>
    </source>
</evidence>
<protein>
    <recommendedName>
        <fullName evidence="11">Lysylphosphatidylglycerol synthase TM region</fullName>
    </recommendedName>
</protein>
<dbReference type="AlphaFoldDB" id="A0A1G7FCX4"/>
<evidence type="ECO:0000256" key="6">
    <source>
        <dbReference type="ARBA" id="ARBA00023136"/>
    </source>
</evidence>
<dbReference type="OrthoDB" id="15513at2157"/>
<sequence length="341" mass="37124">MRLPISFGRNGALWFGVTGLLFAILFYLADVDELLSSISRADPQLFAVAVLVGFSSLLVWALVWYRYFQRMGIDTTVSRTVRMFLTGHFLNSITPLGQFGGEPIMAYIISNNTDTDYERSLACVISADILNATPFFTFTLGGLLYLAVMGSIEGLLVDITILSVLIVFVGGLLAYLLWSDNDALGAAITRLLTAIENRFGRAESLIRSLKERVDRIEDAFQEAGSDPRFLLTTAGVSHLAIIAQIASLYFVLLSIGIEPDFVPLYLIVNLSVVATLSPTPGGSGTYEVAFSALMTLFFPVGLATAVTAAVLFRLTTYWPGLLVGYVSMLTLQGRPTPERAD</sequence>
<keyword evidence="4 8" id="KW-0812">Transmembrane</keyword>
<dbReference type="PANTHER" id="PTHR39087">
    <property type="entry name" value="UPF0104 MEMBRANE PROTEIN MJ1595"/>
    <property type="match status" value="1"/>
</dbReference>
<dbReference type="NCBIfam" id="TIGR00374">
    <property type="entry name" value="flippase-like domain"/>
    <property type="match status" value="1"/>
</dbReference>
<keyword evidence="5 8" id="KW-1133">Transmembrane helix</keyword>
<keyword evidence="3" id="KW-1003">Cell membrane</keyword>
<comment type="subcellular location">
    <subcellularLocation>
        <location evidence="1">Cell membrane</location>
        <topology evidence="1">Multi-pass membrane protein</topology>
    </subcellularLocation>
</comment>
<name>A0A1G7FCX4_9EURY</name>
<evidence type="ECO:0000256" key="1">
    <source>
        <dbReference type="ARBA" id="ARBA00004651"/>
    </source>
</evidence>
<evidence type="ECO:0008006" key="11">
    <source>
        <dbReference type="Google" id="ProtNLM"/>
    </source>
</evidence>
<feature type="transmembrane region" description="Helical" evidence="8">
    <location>
        <begin position="264"/>
        <end position="282"/>
    </location>
</feature>
<dbReference type="STRING" id="660518.SAMN05216218_101135"/>
<evidence type="ECO:0000256" key="7">
    <source>
        <dbReference type="SAM" id="Coils"/>
    </source>
</evidence>
<feature type="transmembrane region" description="Helical" evidence="8">
    <location>
        <begin position="129"/>
        <end position="148"/>
    </location>
</feature>
<evidence type="ECO:0000313" key="10">
    <source>
        <dbReference type="Proteomes" id="UP000199076"/>
    </source>
</evidence>
<feature type="transmembrane region" description="Helical" evidence="8">
    <location>
        <begin position="288"/>
        <end position="312"/>
    </location>
</feature>
<accession>A0A1G7FCX4</accession>
<feature type="transmembrane region" description="Helical" evidence="8">
    <location>
        <begin position="45"/>
        <end position="68"/>
    </location>
</feature>
<keyword evidence="6 8" id="KW-0472">Membrane</keyword>
<gene>
    <name evidence="9" type="ORF">SAMN05216218_101135</name>
</gene>